<evidence type="ECO:0000313" key="1">
    <source>
        <dbReference type="EMBL" id="GFO28586.1"/>
    </source>
</evidence>
<dbReference type="Proteomes" id="UP000735302">
    <property type="component" value="Unassembled WGS sequence"/>
</dbReference>
<proteinExistence type="predicted"/>
<name>A0AAV4BZN8_9GAST</name>
<comment type="caution">
    <text evidence="1">The sequence shown here is derived from an EMBL/GenBank/DDBJ whole genome shotgun (WGS) entry which is preliminary data.</text>
</comment>
<reference evidence="1 2" key="1">
    <citation type="journal article" date="2021" name="Elife">
        <title>Chloroplast acquisition without the gene transfer in kleptoplastic sea slugs, Plakobranchus ocellatus.</title>
        <authorList>
            <person name="Maeda T."/>
            <person name="Takahashi S."/>
            <person name="Yoshida T."/>
            <person name="Shimamura S."/>
            <person name="Takaki Y."/>
            <person name="Nagai Y."/>
            <person name="Toyoda A."/>
            <person name="Suzuki Y."/>
            <person name="Arimoto A."/>
            <person name="Ishii H."/>
            <person name="Satoh N."/>
            <person name="Nishiyama T."/>
            <person name="Hasebe M."/>
            <person name="Maruyama T."/>
            <person name="Minagawa J."/>
            <person name="Obokata J."/>
            <person name="Shigenobu S."/>
        </authorList>
    </citation>
    <scope>NUCLEOTIDE SEQUENCE [LARGE SCALE GENOMIC DNA]</scope>
</reference>
<dbReference type="EMBL" id="BLXT01006047">
    <property type="protein sequence ID" value="GFO28586.1"/>
    <property type="molecule type" value="Genomic_DNA"/>
</dbReference>
<keyword evidence="2" id="KW-1185">Reference proteome</keyword>
<protein>
    <submittedName>
        <fullName evidence="1">Uncharacterized protein</fullName>
    </submittedName>
</protein>
<gene>
    <name evidence="1" type="ORF">PoB_005509100</name>
</gene>
<accession>A0AAV4BZN8</accession>
<organism evidence="1 2">
    <name type="scientific">Plakobranchus ocellatus</name>
    <dbReference type="NCBI Taxonomy" id="259542"/>
    <lineage>
        <taxon>Eukaryota</taxon>
        <taxon>Metazoa</taxon>
        <taxon>Spiralia</taxon>
        <taxon>Lophotrochozoa</taxon>
        <taxon>Mollusca</taxon>
        <taxon>Gastropoda</taxon>
        <taxon>Heterobranchia</taxon>
        <taxon>Euthyneura</taxon>
        <taxon>Panpulmonata</taxon>
        <taxon>Sacoglossa</taxon>
        <taxon>Placobranchoidea</taxon>
        <taxon>Plakobranchidae</taxon>
        <taxon>Plakobranchus</taxon>
    </lineage>
</organism>
<evidence type="ECO:0000313" key="2">
    <source>
        <dbReference type="Proteomes" id="UP000735302"/>
    </source>
</evidence>
<sequence length="195" mass="22222">MSEAIQFDELQYQVQSNRKGRTSWYCVCWASLTETVARKKRKEAFIQKTSRHLLAHKNELLTRVGCKLSSLRDAEKVLRKKEMRLERPTAPHKLDSSSSDDVGSLINGRAADLLEDSTLEQVKDTANRSRSTARSSKAEIDETTLFTGPLNLPGMNEFFKYLDASYRVKTKCRNGESGFIDVAEPVFSMLPVWKR</sequence>
<dbReference type="AlphaFoldDB" id="A0AAV4BZN8"/>